<organism evidence="1 2">
    <name type="scientific">Fictibacillus iocasae</name>
    <dbReference type="NCBI Taxonomy" id="2715437"/>
    <lineage>
        <taxon>Bacteria</taxon>
        <taxon>Bacillati</taxon>
        <taxon>Bacillota</taxon>
        <taxon>Bacilli</taxon>
        <taxon>Bacillales</taxon>
        <taxon>Fictibacillaceae</taxon>
        <taxon>Fictibacillus</taxon>
    </lineage>
</organism>
<evidence type="ECO:0000313" key="1">
    <source>
        <dbReference type="EMBL" id="MFC7372834.1"/>
    </source>
</evidence>
<dbReference type="RefSeq" id="WP_379750401.1">
    <property type="nucleotide sequence ID" value="NZ_JBHTCP010000047.1"/>
</dbReference>
<dbReference type="Gene3D" id="2.170.120.30">
    <property type="match status" value="2"/>
</dbReference>
<protein>
    <submittedName>
        <fullName evidence="1">YbbR-like domain-containing protein</fullName>
    </submittedName>
</protein>
<name>A0ABW2NXT5_9BACL</name>
<gene>
    <name evidence="1" type="ORF">ACFQPF_14300</name>
</gene>
<dbReference type="Proteomes" id="UP001596549">
    <property type="component" value="Unassembled WGS sequence"/>
</dbReference>
<dbReference type="InterPro" id="IPR012505">
    <property type="entry name" value="YbbR"/>
</dbReference>
<dbReference type="PANTHER" id="PTHR37804:SF1">
    <property type="entry name" value="CDAA REGULATORY PROTEIN CDAR"/>
    <property type="match status" value="1"/>
</dbReference>
<dbReference type="Pfam" id="PF07949">
    <property type="entry name" value="YbbR"/>
    <property type="match status" value="3"/>
</dbReference>
<evidence type="ECO:0000313" key="2">
    <source>
        <dbReference type="Proteomes" id="UP001596549"/>
    </source>
</evidence>
<comment type="caution">
    <text evidence="1">The sequence shown here is derived from an EMBL/GenBank/DDBJ whole genome shotgun (WGS) entry which is preliminary data.</text>
</comment>
<proteinExistence type="predicted"/>
<sequence>MDKLLNSNWFVKIIAFLLALMLAMGVSMETEEDTANKLLWTMSSKKSETLNDISIVPYFDQQKYVLTDMPASVDVRLSGPASLITKTTKVDREFEVYIDLTKETEGPKKVKVKIRNVPKGLTASVEPSTVNVTLHKKVTKDVPVNIDLKNIRKLPSGYSPGEAEFSPKTVRLTGAEDIVNDISFITGFVDVSKATETIETNVPLKAYNSQGDVVDVLINPETASVKVPINKPKKNVSVSVKEKGQLPEGLRLNEIIVDTEMVMLTGPQSLLDEIDEITAMEIDLSKITKDTSYEAELSIPEGVKATRDRVKVTVDVEETKISRAFRDVPLTIEGLASEQEADILDPVGGVIDIEVTGKKEVLDRLTASDFKAVLDVSGLDDGEHAVKVRWSKPAGVTIDEEALQATVAIKTKTTSQ</sequence>
<dbReference type="Gene3D" id="2.170.120.40">
    <property type="entry name" value="YbbR-like domain"/>
    <property type="match status" value="2"/>
</dbReference>
<reference evidence="2" key="1">
    <citation type="journal article" date="2019" name="Int. J. Syst. Evol. Microbiol.">
        <title>The Global Catalogue of Microorganisms (GCM) 10K type strain sequencing project: providing services to taxonomists for standard genome sequencing and annotation.</title>
        <authorList>
            <consortium name="The Broad Institute Genomics Platform"/>
            <consortium name="The Broad Institute Genome Sequencing Center for Infectious Disease"/>
            <person name="Wu L."/>
            <person name="Ma J."/>
        </authorList>
    </citation>
    <scope>NUCLEOTIDE SEQUENCE [LARGE SCALE GENOMIC DNA]</scope>
    <source>
        <strain evidence="2">NBRC 106396</strain>
    </source>
</reference>
<keyword evidence="2" id="KW-1185">Reference proteome</keyword>
<dbReference type="InterPro" id="IPR053154">
    <property type="entry name" value="c-di-AMP_regulator"/>
</dbReference>
<dbReference type="PANTHER" id="PTHR37804">
    <property type="entry name" value="CDAA REGULATORY PROTEIN CDAR"/>
    <property type="match status" value="1"/>
</dbReference>
<accession>A0ABW2NXT5</accession>
<dbReference type="EMBL" id="JBHTCP010000047">
    <property type="protein sequence ID" value="MFC7372834.1"/>
    <property type="molecule type" value="Genomic_DNA"/>
</dbReference>